<dbReference type="AlphaFoldDB" id="A0A1C7LX81"/>
<accession>A0A1C7LX81</accession>
<protein>
    <submittedName>
        <fullName evidence="1">Uncharacterized protein</fullName>
    </submittedName>
</protein>
<keyword evidence="2" id="KW-1185">Reference proteome</keyword>
<sequence length="81" mass="8733">MVAVVVNIDQPGFTDVARNELCSTVHHTPHEYLVALYIPCVHARARSSMEAEDATMSVLLAGPLSFRGLLQLSSQCHGQAA</sequence>
<comment type="caution">
    <text evidence="1">The sequence shown here is derived from an EMBL/GenBank/DDBJ whole genome shotgun (WGS) entry which is preliminary data.</text>
</comment>
<dbReference type="Proteomes" id="UP000092993">
    <property type="component" value="Unassembled WGS sequence"/>
</dbReference>
<organism evidence="1 2">
    <name type="scientific">Grifola frondosa</name>
    <name type="common">Maitake</name>
    <name type="synonym">Polyporus frondosus</name>
    <dbReference type="NCBI Taxonomy" id="5627"/>
    <lineage>
        <taxon>Eukaryota</taxon>
        <taxon>Fungi</taxon>
        <taxon>Dikarya</taxon>
        <taxon>Basidiomycota</taxon>
        <taxon>Agaricomycotina</taxon>
        <taxon>Agaricomycetes</taxon>
        <taxon>Polyporales</taxon>
        <taxon>Grifolaceae</taxon>
        <taxon>Grifola</taxon>
    </lineage>
</organism>
<evidence type="ECO:0000313" key="2">
    <source>
        <dbReference type="Proteomes" id="UP000092993"/>
    </source>
</evidence>
<name>A0A1C7LX81_GRIFR</name>
<dbReference type="EMBL" id="LUGG01000018">
    <property type="protein sequence ID" value="OBZ69315.1"/>
    <property type="molecule type" value="Genomic_DNA"/>
</dbReference>
<proteinExistence type="predicted"/>
<evidence type="ECO:0000313" key="1">
    <source>
        <dbReference type="EMBL" id="OBZ69315.1"/>
    </source>
</evidence>
<gene>
    <name evidence="1" type="ORF">A0H81_10961</name>
</gene>
<reference evidence="1 2" key="1">
    <citation type="submission" date="2016-03" db="EMBL/GenBank/DDBJ databases">
        <title>Whole genome sequencing of Grifola frondosa 9006-11.</title>
        <authorList>
            <person name="Min B."/>
            <person name="Park H."/>
            <person name="Kim J.-G."/>
            <person name="Cho H."/>
            <person name="Oh Y.-L."/>
            <person name="Kong W.-S."/>
            <person name="Choi I.-G."/>
        </authorList>
    </citation>
    <scope>NUCLEOTIDE SEQUENCE [LARGE SCALE GENOMIC DNA]</scope>
    <source>
        <strain evidence="1 2">9006-11</strain>
    </source>
</reference>